<dbReference type="PROSITE" id="PS50104">
    <property type="entry name" value="TIR"/>
    <property type="match status" value="1"/>
</dbReference>
<dbReference type="Gene3D" id="3.40.50.10140">
    <property type="entry name" value="Toll/interleukin-1 receptor homology (TIR) domain"/>
    <property type="match status" value="1"/>
</dbReference>
<name>A0A2T1E9P8_9CYAN</name>
<evidence type="ECO:0000313" key="2">
    <source>
        <dbReference type="EMBL" id="PSB29438.1"/>
    </source>
</evidence>
<dbReference type="EMBL" id="PVWK01000062">
    <property type="protein sequence ID" value="PSB29438.1"/>
    <property type="molecule type" value="Genomic_DNA"/>
</dbReference>
<dbReference type="InterPro" id="IPR000157">
    <property type="entry name" value="TIR_dom"/>
</dbReference>
<dbReference type="AlphaFoldDB" id="A0A2T1E9P8"/>
<keyword evidence="3" id="KW-1185">Reference proteome</keyword>
<accession>A0A2T1E9P8</accession>
<dbReference type="SUPFAM" id="SSF52200">
    <property type="entry name" value="Toll/Interleukin receptor TIR domain"/>
    <property type="match status" value="1"/>
</dbReference>
<reference evidence="2 3" key="2">
    <citation type="submission" date="2018-03" db="EMBL/GenBank/DDBJ databases">
        <title>The ancient ancestry and fast evolution of plastids.</title>
        <authorList>
            <person name="Moore K.R."/>
            <person name="Magnabosco C."/>
            <person name="Momper L."/>
            <person name="Gold D.A."/>
            <person name="Bosak T."/>
            <person name="Fournier G.P."/>
        </authorList>
    </citation>
    <scope>NUCLEOTIDE SEQUENCE [LARGE SCALE GENOMIC DNA]</scope>
    <source>
        <strain evidence="2 3">ULC18</strain>
    </source>
</reference>
<dbReference type="OrthoDB" id="1454815at2"/>
<dbReference type="InterPro" id="IPR035897">
    <property type="entry name" value="Toll_tir_struct_dom_sf"/>
</dbReference>
<reference evidence="3" key="1">
    <citation type="submission" date="2018-02" db="EMBL/GenBank/DDBJ databases">
        <authorList>
            <person name="Moore K."/>
            <person name="Momper L."/>
        </authorList>
    </citation>
    <scope>NUCLEOTIDE SEQUENCE [LARGE SCALE GENOMIC DNA]</scope>
    <source>
        <strain evidence="3">ULC18</strain>
    </source>
</reference>
<sequence>MPFKYSCFISYRHGQRRMMQQIINDLHDALSSEIEIWMDKEVYLDRERLQGGDFYNEALATAICESLCMILVFTPKYFSREHTYCAREYKAMEELESRRLKSWGKLWSLDTKKNKQHELIIPHGLIIPIVVRGEDHLPHEIKKRRQYYNFEDFLLGAESINSRSDFARQIRNIAKYIADMYRTLETLSEDPCQGCESFVLPTEDEINLWIDEVQGPRPPFPMP</sequence>
<comment type="caution">
    <text evidence="2">The sequence shown here is derived from an EMBL/GenBank/DDBJ whole genome shotgun (WGS) entry which is preliminary data.</text>
</comment>
<dbReference type="Proteomes" id="UP000239576">
    <property type="component" value="Unassembled WGS sequence"/>
</dbReference>
<organism evidence="2 3">
    <name type="scientific">Stenomitos frigidus ULC18</name>
    <dbReference type="NCBI Taxonomy" id="2107698"/>
    <lineage>
        <taxon>Bacteria</taxon>
        <taxon>Bacillati</taxon>
        <taxon>Cyanobacteriota</taxon>
        <taxon>Cyanophyceae</taxon>
        <taxon>Leptolyngbyales</taxon>
        <taxon>Leptolyngbyaceae</taxon>
        <taxon>Stenomitos</taxon>
    </lineage>
</organism>
<evidence type="ECO:0000313" key="3">
    <source>
        <dbReference type="Proteomes" id="UP000239576"/>
    </source>
</evidence>
<dbReference type="GO" id="GO:0007165">
    <property type="term" value="P:signal transduction"/>
    <property type="evidence" value="ECO:0007669"/>
    <property type="project" value="InterPro"/>
</dbReference>
<evidence type="ECO:0000259" key="1">
    <source>
        <dbReference type="PROSITE" id="PS50104"/>
    </source>
</evidence>
<dbReference type="RefSeq" id="WP_106256432.1">
    <property type="nucleotide sequence ID" value="NZ_CAWNSW010000155.1"/>
</dbReference>
<dbReference type="Pfam" id="PF13676">
    <property type="entry name" value="TIR_2"/>
    <property type="match status" value="1"/>
</dbReference>
<gene>
    <name evidence="2" type="ORF">C7B82_11495</name>
</gene>
<proteinExistence type="predicted"/>
<feature type="domain" description="TIR" evidence="1">
    <location>
        <begin position="3"/>
        <end position="174"/>
    </location>
</feature>
<protein>
    <recommendedName>
        <fullName evidence="1">TIR domain-containing protein</fullName>
    </recommendedName>
</protein>